<reference evidence="1 2" key="1">
    <citation type="submission" date="2024-02" db="EMBL/GenBank/DDBJ databases">
        <title>Discinaceae phylogenomics.</title>
        <authorList>
            <person name="Dirks A.C."/>
            <person name="James T.Y."/>
        </authorList>
    </citation>
    <scope>NUCLEOTIDE SEQUENCE [LARGE SCALE GENOMIC DNA]</scope>
    <source>
        <strain evidence="1 2">ACD0624</strain>
    </source>
</reference>
<proteinExistence type="predicted"/>
<dbReference type="Proteomes" id="UP001447188">
    <property type="component" value="Unassembled WGS sequence"/>
</dbReference>
<evidence type="ECO:0000313" key="2">
    <source>
        <dbReference type="Proteomes" id="UP001447188"/>
    </source>
</evidence>
<keyword evidence="2" id="KW-1185">Reference proteome</keyword>
<evidence type="ECO:0000313" key="1">
    <source>
        <dbReference type="EMBL" id="KAL0638684.1"/>
    </source>
</evidence>
<protein>
    <submittedName>
        <fullName evidence="1">Uncharacterized protein</fullName>
    </submittedName>
</protein>
<comment type="caution">
    <text evidence="1">The sequence shown here is derived from an EMBL/GenBank/DDBJ whole genome shotgun (WGS) entry which is preliminary data.</text>
</comment>
<name>A0ABR3GRY9_9PEZI</name>
<dbReference type="EMBL" id="JBBBZM010000019">
    <property type="protein sequence ID" value="KAL0638684.1"/>
    <property type="molecule type" value="Genomic_DNA"/>
</dbReference>
<sequence length="312" mass="34890">METLVLTAGTIATGLSIPAIGEALKLRLPRALYGPGSTVTIPVSTNSHRFNYHTAFVTSVSFKSGIIYLEVLPVPSFSHPDEYGLSSSAWFLQQSSSYRARHLPSPYDLLSQPPNSLPRTQTPPEFGAPLYLNGWCDRRPSWVDIDVMEVELGLEQKFKRFNPPVLLTTDELMRIDKYITYYKETYQPELPAVNTRYANGGSDERHLSKSISPPNPHANAVGLQQTTGQRRFGKPWGTGHVLRLCEVEDGDDNTPDDNQDLGDGVDFEGYSKLFQPDDPYLLGLIENRRREVHARLVNTVNEWAGKVQSIAN</sequence>
<organism evidence="1 2">
    <name type="scientific">Discina gigas</name>
    <dbReference type="NCBI Taxonomy" id="1032678"/>
    <lineage>
        <taxon>Eukaryota</taxon>
        <taxon>Fungi</taxon>
        <taxon>Dikarya</taxon>
        <taxon>Ascomycota</taxon>
        <taxon>Pezizomycotina</taxon>
        <taxon>Pezizomycetes</taxon>
        <taxon>Pezizales</taxon>
        <taxon>Discinaceae</taxon>
        <taxon>Discina</taxon>
    </lineage>
</organism>
<gene>
    <name evidence="1" type="ORF">Q9L58_002262</name>
</gene>
<accession>A0ABR3GRY9</accession>